<sequence>MSTVLAWATLAVWAGLALCHSWFWRTDQRLPELVRPERWPSVAIVVPARDEAGLLPETLPTLLRQSYPGDARVIFVDDGSSDGTAEVARSLTVPNGLPLTVTSPGEPPDGWTGKLWAVAHGVREAGDVDFLLLTDADIAHAPDSLEALVATSGRDLVSQMAVLRTETFWERLIVPAFVYFFAMLYPFRRVNSARWRTAAAAGGCVLVRRTALERAGGIAAIRGAVIDDVALARAVARASPQGGRIWLGYASKVWSVRPYPRLADLWQMVARSAYTQLRHSPLLLAGTVVGMIVVFLAPPVLALTGSWQAAVAWLLMAATFVPVARYYRQPLAAGLMLPFTAALYTLMTIDSARRRTGWKGRTY</sequence>
<keyword evidence="1" id="KW-0472">Membrane</keyword>
<proteinExistence type="predicted"/>
<feature type="transmembrane region" description="Helical" evidence="1">
    <location>
        <begin position="307"/>
        <end position="324"/>
    </location>
</feature>
<reference evidence="3 4" key="1">
    <citation type="submission" date="2020-08" db="EMBL/GenBank/DDBJ databases">
        <title>Amycolatopsis sp. nov. DR6-1 isolated from Dendrobium heterocarpum.</title>
        <authorList>
            <person name="Tedsree N."/>
            <person name="Kuncharoen N."/>
            <person name="Likhitwitayawuid K."/>
            <person name="Tanasupawat S."/>
        </authorList>
    </citation>
    <scope>NUCLEOTIDE SEQUENCE [LARGE SCALE GENOMIC DNA]</scope>
    <source>
        <strain evidence="3 4">DR6-1</strain>
    </source>
</reference>
<name>A0A7W3ZA90_9PSEU</name>
<keyword evidence="4" id="KW-1185">Reference proteome</keyword>
<dbReference type="InterPro" id="IPR017832">
    <property type="entry name" value="Glyco_trans_2_hopen-assoc_HpnB"/>
</dbReference>
<evidence type="ECO:0000256" key="1">
    <source>
        <dbReference type="SAM" id="Phobius"/>
    </source>
</evidence>
<dbReference type="RefSeq" id="WP_182891274.1">
    <property type="nucleotide sequence ID" value="NZ_JACGZW010000004.1"/>
</dbReference>
<evidence type="ECO:0000259" key="2">
    <source>
        <dbReference type="Pfam" id="PF00535"/>
    </source>
</evidence>
<evidence type="ECO:0000313" key="3">
    <source>
        <dbReference type="EMBL" id="MBB1154211.1"/>
    </source>
</evidence>
<feature type="transmembrane region" description="Helical" evidence="1">
    <location>
        <begin position="331"/>
        <end position="349"/>
    </location>
</feature>
<keyword evidence="3" id="KW-0808">Transferase</keyword>
<dbReference type="GO" id="GO:0016740">
    <property type="term" value="F:transferase activity"/>
    <property type="evidence" value="ECO:0007669"/>
    <property type="project" value="UniProtKB-KW"/>
</dbReference>
<keyword evidence="1" id="KW-1133">Transmembrane helix</keyword>
<dbReference type="NCBIfam" id="TIGR03469">
    <property type="entry name" value="HpnB"/>
    <property type="match status" value="1"/>
</dbReference>
<organism evidence="3 4">
    <name type="scientific">Amycolatopsis dendrobii</name>
    <dbReference type="NCBI Taxonomy" id="2760662"/>
    <lineage>
        <taxon>Bacteria</taxon>
        <taxon>Bacillati</taxon>
        <taxon>Actinomycetota</taxon>
        <taxon>Actinomycetes</taxon>
        <taxon>Pseudonocardiales</taxon>
        <taxon>Pseudonocardiaceae</taxon>
        <taxon>Amycolatopsis</taxon>
    </lineage>
</organism>
<dbReference type="PANTHER" id="PTHR43646">
    <property type="entry name" value="GLYCOSYLTRANSFERASE"/>
    <property type="match status" value="1"/>
</dbReference>
<keyword evidence="1" id="KW-0812">Transmembrane</keyword>
<evidence type="ECO:0000313" key="4">
    <source>
        <dbReference type="Proteomes" id="UP000526734"/>
    </source>
</evidence>
<dbReference type="EMBL" id="JACGZW010000004">
    <property type="protein sequence ID" value="MBB1154211.1"/>
    <property type="molecule type" value="Genomic_DNA"/>
</dbReference>
<feature type="domain" description="Glycosyltransferase 2-like" evidence="2">
    <location>
        <begin position="44"/>
        <end position="214"/>
    </location>
</feature>
<protein>
    <submittedName>
        <fullName evidence="3">Glycosyltransferase</fullName>
    </submittedName>
</protein>
<feature type="transmembrane region" description="Helical" evidence="1">
    <location>
        <begin position="168"/>
        <end position="187"/>
    </location>
</feature>
<dbReference type="Proteomes" id="UP000526734">
    <property type="component" value="Unassembled WGS sequence"/>
</dbReference>
<comment type="caution">
    <text evidence="3">The sequence shown here is derived from an EMBL/GenBank/DDBJ whole genome shotgun (WGS) entry which is preliminary data.</text>
</comment>
<dbReference type="Gene3D" id="3.90.550.10">
    <property type="entry name" value="Spore Coat Polysaccharide Biosynthesis Protein SpsA, Chain A"/>
    <property type="match status" value="1"/>
</dbReference>
<dbReference type="Pfam" id="PF00535">
    <property type="entry name" value="Glycos_transf_2"/>
    <property type="match status" value="1"/>
</dbReference>
<dbReference type="AlphaFoldDB" id="A0A7W3ZA90"/>
<gene>
    <name evidence="3" type="ORF">H4281_13795</name>
</gene>
<accession>A0A7W3ZA90</accession>
<dbReference type="InterPro" id="IPR001173">
    <property type="entry name" value="Glyco_trans_2-like"/>
</dbReference>
<dbReference type="SUPFAM" id="SSF53448">
    <property type="entry name" value="Nucleotide-diphospho-sugar transferases"/>
    <property type="match status" value="1"/>
</dbReference>
<feature type="transmembrane region" description="Helical" evidence="1">
    <location>
        <begin position="281"/>
        <end position="301"/>
    </location>
</feature>
<dbReference type="InterPro" id="IPR029044">
    <property type="entry name" value="Nucleotide-diphossugar_trans"/>
</dbReference>
<dbReference type="PANTHER" id="PTHR43646:SF3">
    <property type="entry name" value="SLR1566 PROTEIN"/>
    <property type="match status" value="1"/>
</dbReference>